<accession>A0A8B9GUY1</accession>
<dbReference type="InterPro" id="IPR036179">
    <property type="entry name" value="Ig-like_dom_sf"/>
</dbReference>
<keyword evidence="1" id="KW-0472">Membrane</keyword>
<evidence type="ECO:0000256" key="1">
    <source>
        <dbReference type="SAM" id="Phobius"/>
    </source>
</evidence>
<reference evidence="3 6" key="1">
    <citation type="submission" date="2021-07" db="EMBL/GenBank/DDBJ databases">
        <authorList>
            <person name="Imarazene B."/>
            <person name="Zahm M."/>
            <person name="Klopp C."/>
            <person name="Cabau C."/>
            <person name="Beille S."/>
            <person name="Jouanno E."/>
            <person name="Castinel A."/>
            <person name="Lluch J."/>
            <person name="Gil L."/>
            <person name="Kuchtly C."/>
            <person name="Lopez Roques C."/>
            <person name="Donnadieu C."/>
            <person name="Parrinello H."/>
            <person name="Journot L."/>
            <person name="Du K."/>
            <person name="Schartl M."/>
            <person name="Retaux S."/>
            <person name="Guiguen Y."/>
        </authorList>
    </citation>
    <scope>NUCLEOTIDE SEQUENCE [LARGE SCALE GENOMIC DNA]</scope>
    <source>
        <strain evidence="3">Pach_M1</strain>
        <tissue evidence="3">Testis</tissue>
    </source>
</reference>
<dbReference type="InterPro" id="IPR007110">
    <property type="entry name" value="Ig-like_dom"/>
</dbReference>
<evidence type="ECO:0000259" key="2">
    <source>
        <dbReference type="PROSITE" id="PS50835"/>
    </source>
</evidence>
<proteinExistence type="predicted"/>
<dbReference type="Pfam" id="PF07686">
    <property type="entry name" value="V-set"/>
    <property type="match status" value="1"/>
</dbReference>
<dbReference type="AlphaFoldDB" id="A0A8B9GUY1"/>
<dbReference type="Proteomes" id="UP000752171">
    <property type="component" value="Unassembled WGS sequence"/>
</dbReference>
<dbReference type="OMA" id="SHRILVW"/>
<organism evidence="4 5">
    <name type="scientific">Astyanax mexicanus</name>
    <name type="common">Blind cave fish</name>
    <name type="synonym">Astyanax fasciatus mexicanus</name>
    <dbReference type="NCBI Taxonomy" id="7994"/>
    <lineage>
        <taxon>Eukaryota</taxon>
        <taxon>Metazoa</taxon>
        <taxon>Chordata</taxon>
        <taxon>Craniata</taxon>
        <taxon>Vertebrata</taxon>
        <taxon>Euteleostomi</taxon>
        <taxon>Actinopterygii</taxon>
        <taxon>Neopterygii</taxon>
        <taxon>Teleostei</taxon>
        <taxon>Ostariophysi</taxon>
        <taxon>Characiformes</taxon>
        <taxon>Characoidei</taxon>
        <taxon>Acestrorhamphidae</taxon>
        <taxon>Acestrorhamphinae</taxon>
        <taxon>Astyanax</taxon>
    </lineage>
</organism>
<sequence length="232" mass="25556">MPNALLDGCLMIVLVFSCHLQVCVTGCVNRVVATRGTLYVPEGGSTTLQCVVEECGLKDWTGGWRRKVGEHFTPLTPSPQFHLSNYTVSANRTRLLLNIQNLSQSDSGGYNCVVQSLHYTSQGHITYLNVTSGNHVNITESTHRKLSHRILVWIGASLCFPLALGLSCCLASIRLRQPPVPPRFRSSSTARVKPKIEVVYTSVVLKSPRQTKSKSPAEREPTVYTSLNFSVV</sequence>
<dbReference type="EMBL" id="JAICCE010000018">
    <property type="protein sequence ID" value="KAG9264886.1"/>
    <property type="molecule type" value="Genomic_DNA"/>
</dbReference>
<feature type="domain" description="Ig-like" evidence="2">
    <location>
        <begin position="29"/>
        <end position="131"/>
    </location>
</feature>
<dbReference type="InterPro" id="IPR013783">
    <property type="entry name" value="Ig-like_fold"/>
</dbReference>
<feature type="transmembrane region" description="Helical" evidence="1">
    <location>
        <begin position="150"/>
        <end position="173"/>
    </location>
</feature>
<dbReference type="InterPro" id="IPR003599">
    <property type="entry name" value="Ig_sub"/>
</dbReference>
<keyword evidence="1" id="KW-0812">Transmembrane</keyword>
<keyword evidence="1" id="KW-1133">Transmembrane helix</keyword>
<gene>
    <name evidence="3" type="ORF">AMEX_G21225</name>
</gene>
<reference evidence="4" key="2">
    <citation type="submission" date="2025-05" db="UniProtKB">
        <authorList>
            <consortium name="Ensembl"/>
        </authorList>
    </citation>
    <scope>IDENTIFICATION</scope>
</reference>
<protein>
    <submittedName>
        <fullName evidence="4">Si:dkey-52l18.4</fullName>
    </submittedName>
</protein>
<dbReference type="Ensembl" id="ENSAMXT00005004789.1">
    <property type="protein sequence ID" value="ENSAMXP00005004216.1"/>
    <property type="gene ID" value="ENSAMXG00005002582.1"/>
</dbReference>
<dbReference type="PROSITE" id="PS50835">
    <property type="entry name" value="IG_LIKE"/>
    <property type="match status" value="1"/>
</dbReference>
<evidence type="ECO:0000313" key="4">
    <source>
        <dbReference type="Ensembl" id="ENSAMXP00005004216.1"/>
    </source>
</evidence>
<dbReference type="InterPro" id="IPR013106">
    <property type="entry name" value="Ig_V-set"/>
</dbReference>
<dbReference type="SUPFAM" id="SSF48726">
    <property type="entry name" value="Immunoglobulin"/>
    <property type="match status" value="1"/>
</dbReference>
<name>A0A8B9GUY1_ASTMX</name>
<evidence type="ECO:0000313" key="6">
    <source>
        <dbReference type="Proteomes" id="UP000752171"/>
    </source>
</evidence>
<evidence type="ECO:0000313" key="3">
    <source>
        <dbReference type="EMBL" id="KAG9264886.1"/>
    </source>
</evidence>
<dbReference type="Gene3D" id="2.60.40.10">
    <property type="entry name" value="Immunoglobulins"/>
    <property type="match status" value="1"/>
</dbReference>
<dbReference type="OrthoDB" id="8950231at2759"/>
<dbReference type="RefSeq" id="XP_015459623.2">
    <property type="nucleotide sequence ID" value="XM_015604137.3"/>
</dbReference>
<dbReference type="SMART" id="SM00409">
    <property type="entry name" value="IG"/>
    <property type="match status" value="1"/>
</dbReference>
<evidence type="ECO:0000313" key="5">
    <source>
        <dbReference type="Proteomes" id="UP000694621"/>
    </source>
</evidence>
<dbReference type="Proteomes" id="UP000694621">
    <property type="component" value="Unplaced"/>
</dbReference>